<reference evidence="1 2" key="1">
    <citation type="submission" date="2019-12" db="EMBL/GenBank/DDBJ databases">
        <authorList>
            <person name="Alioto T."/>
            <person name="Alioto T."/>
            <person name="Gomez Garrido J."/>
        </authorList>
    </citation>
    <scope>NUCLEOTIDE SEQUENCE [LARGE SCALE GENOMIC DNA]</scope>
</reference>
<name>A0A8S0PNB9_OLEEU</name>
<evidence type="ECO:0000313" key="2">
    <source>
        <dbReference type="Proteomes" id="UP000594638"/>
    </source>
</evidence>
<comment type="caution">
    <text evidence="1">The sequence shown here is derived from an EMBL/GenBank/DDBJ whole genome shotgun (WGS) entry which is preliminary data.</text>
</comment>
<organism evidence="1 2">
    <name type="scientific">Olea europaea subsp. europaea</name>
    <dbReference type="NCBI Taxonomy" id="158383"/>
    <lineage>
        <taxon>Eukaryota</taxon>
        <taxon>Viridiplantae</taxon>
        <taxon>Streptophyta</taxon>
        <taxon>Embryophyta</taxon>
        <taxon>Tracheophyta</taxon>
        <taxon>Spermatophyta</taxon>
        <taxon>Magnoliopsida</taxon>
        <taxon>eudicotyledons</taxon>
        <taxon>Gunneridae</taxon>
        <taxon>Pentapetalae</taxon>
        <taxon>asterids</taxon>
        <taxon>lamiids</taxon>
        <taxon>Lamiales</taxon>
        <taxon>Oleaceae</taxon>
        <taxon>Oleeae</taxon>
        <taxon>Olea</taxon>
    </lineage>
</organism>
<dbReference type="AlphaFoldDB" id="A0A8S0PNB9"/>
<evidence type="ECO:0000313" key="1">
    <source>
        <dbReference type="EMBL" id="CAA2955333.1"/>
    </source>
</evidence>
<accession>A0A8S0PNB9</accession>
<dbReference type="Gramene" id="OE9A015175T1">
    <property type="protein sequence ID" value="OE9A015175C1"/>
    <property type="gene ID" value="OE9A015175"/>
</dbReference>
<sequence length="223" mass="24328">MQFLGLGVQAKSETRHGHGISRKFLVTVCKPRLGRVLVVVGTQPDFQAFVGNFLGLGMQSMFGPRLGRGRDAVWFPGISRQFLGHGVGHVQDATWTHPNFHALVGSFGTRCAGHVQDVAGTQPDFQAFLGSFWDTVCRPSSECIRVTTGLQPDCQAFLRSHVKDALGPQQGRSLIFRKLWLVSGDGEQAMSGTPPGYVGIQPNFQAFLGSLWTWCVAQVREAS</sequence>
<gene>
    <name evidence="1" type="ORF">OLEA9_A015175</name>
</gene>
<protein>
    <submittedName>
        <fullName evidence="1">Uncharacterized protein</fullName>
    </submittedName>
</protein>
<proteinExistence type="predicted"/>
<dbReference type="EMBL" id="CACTIH010000146">
    <property type="protein sequence ID" value="CAA2955333.1"/>
    <property type="molecule type" value="Genomic_DNA"/>
</dbReference>
<keyword evidence="2" id="KW-1185">Reference proteome</keyword>
<dbReference type="Proteomes" id="UP000594638">
    <property type="component" value="Unassembled WGS sequence"/>
</dbReference>